<feature type="compositionally biased region" description="Basic and acidic residues" evidence="6">
    <location>
        <begin position="948"/>
        <end position="970"/>
    </location>
</feature>
<dbReference type="InterPro" id="IPR053879">
    <property type="entry name" value="HYDIN_VesB_CFA65-like_Ig"/>
</dbReference>
<gene>
    <name evidence="10" type="ORF">MONBRDRAFT_11927</name>
</gene>
<feature type="region of interest" description="Disordered" evidence="6">
    <location>
        <begin position="478"/>
        <end position="579"/>
    </location>
</feature>
<evidence type="ECO:0000256" key="1">
    <source>
        <dbReference type="ARBA" id="ARBA00004138"/>
    </source>
</evidence>
<accession>A9VAP8</accession>
<feature type="compositionally biased region" description="Polar residues" evidence="6">
    <location>
        <begin position="804"/>
        <end position="827"/>
    </location>
</feature>
<evidence type="ECO:0000256" key="6">
    <source>
        <dbReference type="SAM" id="MobiDB-lite"/>
    </source>
</evidence>
<feature type="region of interest" description="Disordered" evidence="6">
    <location>
        <begin position="673"/>
        <end position="705"/>
    </location>
</feature>
<dbReference type="GeneID" id="5895012"/>
<feature type="region of interest" description="Disordered" evidence="6">
    <location>
        <begin position="1"/>
        <end position="83"/>
    </location>
</feature>
<dbReference type="GO" id="GO:0005814">
    <property type="term" value="C:centriole"/>
    <property type="evidence" value="ECO:0000318"/>
    <property type="project" value="GO_Central"/>
</dbReference>
<keyword evidence="3" id="KW-0963">Cytoplasm</keyword>
<feature type="region of interest" description="Disordered" evidence="6">
    <location>
        <begin position="804"/>
        <end position="854"/>
    </location>
</feature>
<feature type="compositionally biased region" description="Basic and acidic residues" evidence="6">
    <location>
        <begin position="138"/>
        <end position="150"/>
    </location>
</feature>
<dbReference type="InParanoid" id="A9VAP8"/>
<evidence type="ECO:0000259" key="7">
    <source>
        <dbReference type="Pfam" id="PF22066"/>
    </source>
</evidence>
<name>A9VAP8_MONBE</name>
<dbReference type="RefSeq" id="XP_001749822.1">
    <property type="nucleotide sequence ID" value="XM_001749770.1"/>
</dbReference>
<feature type="domain" description="Cep192/Spd-2-like" evidence="8">
    <location>
        <begin position="1616"/>
        <end position="1729"/>
    </location>
</feature>
<feature type="compositionally biased region" description="Polar residues" evidence="6">
    <location>
        <begin position="494"/>
        <end position="507"/>
    </location>
</feature>
<keyword evidence="11" id="KW-1185">Reference proteome</keyword>
<evidence type="ECO:0000256" key="2">
    <source>
        <dbReference type="ARBA" id="ARBA00004496"/>
    </source>
</evidence>
<evidence type="ECO:0000313" key="11">
    <source>
        <dbReference type="Proteomes" id="UP000001357"/>
    </source>
</evidence>
<dbReference type="Gene3D" id="2.60.40.10">
    <property type="entry name" value="Immunoglobulins"/>
    <property type="match status" value="2"/>
</dbReference>
<feature type="region of interest" description="Disordered" evidence="6">
    <location>
        <begin position="1954"/>
        <end position="2047"/>
    </location>
</feature>
<feature type="compositionally biased region" description="Low complexity" evidence="6">
    <location>
        <begin position="836"/>
        <end position="852"/>
    </location>
</feature>
<dbReference type="PANTHER" id="PTHR16029:SF11">
    <property type="entry name" value="CENTROSOMAL PROTEIN OF 192 KDA"/>
    <property type="match status" value="1"/>
</dbReference>
<dbReference type="Pfam" id="PF22544">
    <property type="entry name" value="HYDIN_VesB_CFA65-like_Ig"/>
    <property type="match status" value="1"/>
</dbReference>
<feature type="region of interest" description="Disordered" evidence="6">
    <location>
        <begin position="2147"/>
        <end position="2196"/>
    </location>
</feature>
<dbReference type="InterPro" id="IPR054088">
    <property type="entry name" value="Cep192-like_D8"/>
</dbReference>
<sequence>MGTDLHGDPINGSNPPWIDYDSTGFGSFDDLSRSHHQQPPSALSADSNDNAPSSPARSLGNSRHPTAKPASLNHERTQSLAHSASTSLSLLAASSVTSSYETSHASWKMQQSLRDLGIDDDEIRALLEAPSFAHEYPEFARDSNPSDRAEVGAAASEQRTPTSREASRIARQLLETTIFNASSNSEPAHQDLSGPKNLSLHSFRAHENRFQAEHAFNASLEEEGSRTLEDSQNSRGHATAEESLDGSIHTNGAAAMPESTLPSSAPALPASSEELTALFSDLLHHSAMDGDLGSIEDLTALLAISKADITDGLLRPEATGNAEASLSHLLRESPASTAHQPAARMSAHEAPTGGSPQVAPAQSDTANDCVDNAALTDESSDHPRSSAPPARASPRHHAGRAYQSSLHVTQLSAVTEESSQYRSDASASLHEERHVSDAQRVASVPRRALSQRQDEQISGLGRVALSSTSMSTLTSFNMTSAVSPPASSDHEGTHTNPSSDLTPTQTRAPHPTGQHDGRTLSQSRIKVGGSRATRDQDRSNHHDDFSATENKEAPNNANADNDEDEDDSFATASSGTSHLVSGLDNLSVAILGPVRRRPGSDAPPLSVTPLLSNAEERRREREATELRSKPAQPDKGSNLVQESMLHGTSPNQAHHSNFADEPINTPQRVLVLDDSNPAESSPAADTPTKQSPAVSEQQRHGSTAAENGPAFESLLLESDAALSFVTREHWPLHALDTPPRSKGYPNEPDESSIVDELLSGDDADGTLEEAMEAGMDQMNGFYKTEADLLAYIGQTRERIEAQLQASHLSRSQASSGPSRPVQTTTANVEHDDQQGASEAIASHASSISPARSGMQAFHGAPTFFNKLGDVDSTREEKDQGSDNVDETLTPPTPADFRRLPDHLTTVETASASTGRASAAEQPALLSEGLTPGLGYKILPRTQGSSARPTERMEASTASELHDSLSFRKEAPASSTQASSTPASASPASRHLSINDRVQAPCNAVTSPGRQPASAHQQAAHSDTTPGRLAEASPMPGDSAMPTLQTAGRPLPSSKSSDVQRNDVSLQVHEQSLLASKHHEHTDTEENPLQLPDAVDFGVLTAYGSYQQAVDISNLTSHWLLLQNSVSASEPAFSVTPDSLLLGPHQSASVQVTVAPDHAGAFRAYLHLKAERVRSDGQPMPGSLIRLTRTLRAVAEEPEIDVTPCGRMDLGVLLPGELVCHQIQVRAAGRAQCTVAICVDSPESSAPSPFFLCLEPPAPVATGSSGRCIGEAAESAVATVARPATQLLVTLQSQSQASGPFGSALLAQCSIYVCFRAVPGEHYSGSTAAVDEEFRSRLRVQLPASYSKQIEFESVSLVAAVSRPHLQVPRVMQAIVLSAAAYSASHRRLPVRNASSIPARVQADIVPEEDPNAEAAIDTHPWLECFSVTPSEFELGSMAVQELKVTYRGDARFASAAARLRLRLTPGDLTYSASLRGYFEGDAGALSSSSIRQAEGSQVDVAQATTKSSEPTAVQMRRDDTKARAEARPLSLNGLMDFPIPETLPRPSQRRQKSVEPSVPQTPNGPQKSMPHSESGSELWHRIERSGVEIRARASEDSRRDMREGNRARDSPPTVTELLASESHVHFGAAPSGDLVQRSLVLRSLHHMAIALRLRLLKNRHGAFSLVQAQSGGQLYNITESITLRPGEDLVLTLAFEPQERAVYRAGLSIQTLLDDHPACRFVIPLRGIGDLAHVQVLSAAIDLHRTHHTAACRLLHGEDSPHRGSSMALLFEHFDPHDMVAVDLVFRNNGRRAGFLLGSLQDHQGNTLSTTHGSLNPEALVVGAARRHAMTVSLKVGELLAKALATAPMAHGQQSNLRDGSGSKPLFVGSLLLYTGTEVLRSRVRHHMVRDREVDVEFNGPTARELDRYFLHEEKLVGHELSDQVHRHEWESDAAAFRADIKCLRIAILAQPSTSGMSRPAESLAHRPPRAVPRPVRMDIAVNDSPVSRRRSNKVRFRAKAAAPRRPRPVSGYESLSPSTSPGVQETNPSTTATAPQKASPARSDATVTLHDSMAEGAWTAEPSELVCSTSETTNFFVRNTGSTDLTYRLIYSNRGIRVRPDSATVEPGEQVAVRVVPLDGNICPRREQIFVLVDGEQRDVTVDVIGDTSGDAATGDGSARDTAKLTPNATRARPHHEPTDALQFESPRSSMGPVTSIHWTPARKSRATLRQLEHFALRLRFVSPNLRSWLLTSFAAASTNHGMPLQLLPNRLVFDEGHARTVKAGVGPVFAVERHSGTIEPHATRHISVSFFGRDVGQTTQFWTLRYTAQKISNETEDAVPLTFVALGTAFMLRHAQVTLRPMSFVMLPVDYRPREAGTQEGHVLVVQATGQKHSVSLSGKCEAMGGKPHSNA</sequence>
<feature type="region of interest" description="Disordered" evidence="6">
    <location>
        <begin position="138"/>
        <end position="165"/>
    </location>
</feature>
<keyword evidence="5" id="KW-0966">Cell projection</keyword>
<feature type="compositionally biased region" description="Polar residues" evidence="6">
    <location>
        <begin position="687"/>
        <end position="705"/>
    </location>
</feature>
<evidence type="ECO:0000256" key="4">
    <source>
        <dbReference type="ARBA" id="ARBA00023069"/>
    </source>
</evidence>
<dbReference type="GO" id="GO:0005929">
    <property type="term" value="C:cilium"/>
    <property type="evidence" value="ECO:0007669"/>
    <property type="project" value="UniProtKB-SubCell"/>
</dbReference>
<dbReference type="GO" id="GO:0051298">
    <property type="term" value="P:centrosome duplication"/>
    <property type="evidence" value="ECO:0007669"/>
    <property type="project" value="InterPro"/>
</dbReference>
<evidence type="ECO:0000259" key="8">
    <source>
        <dbReference type="Pfam" id="PF22073"/>
    </source>
</evidence>
<dbReference type="GO" id="GO:0005737">
    <property type="term" value="C:cytoplasm"/>
    <property type="evidence" value="ECO:0000318"/>
    <property type="project" value="GO_Central"/>
</dbReference>
<protein>
    <submittedName>
        <fullName evidence="10">Uncharacterized protein</fullName>
    </submittedName>
</protein>
<dbReference type="Pfam" id="PF22066">
    <property type="entry name" value="Cep192_D8"/>
    <property type="match status" value="1"/>
</dbReference>
<feature type="compositionally biased region" description="Low complexity" evidence="6">
    <location>
        <begin position="971"/>
        <end position="988"/>
    </location>
</feature>
<dbReference type="Pfam" id="PF22073">
    <property type="entry name" value="Cep192_D4"/>
    <property type="match status" value="1"/>
</dbReference>
<dbReference type="GO" id="GO:0090307">
    <property type="term" value="P:mitotic spindle assembly"/>
    <property type="evidence" value="ECO:0000318"/>
    <property type="project" value="GO_Central"/>
</dbReference>
<feature type="compositionally biased region" description="Low complexity" evidence="6">
    <location>
        <begin position="1012"/>
        <end position="1021"/>
    </location>
</feature>
<evidence type="ECO:0000256" key="3">
    <source>
        <dbReference type="ARBA" id="ARBA00022490"/>
    </source>
</evidence>
<feature type="domain" description="Cep192-like" evidence="7">
    <location>
        <begin position="2311"/>
        <end position="2383"/>
    </location>
</feature>
<evidence type="ECO:0000259" key="9">
    <source>
        <dbReference type="Pfam" id="PF22544"/>
    </source>
</evidence>
<dbReference type="KEGG" id="mbr:MONBRDRAFT_11927"/>
<dbReference type="GO" id="GO:0090222">
    <property type="term" value="P:centrosome-templated microtubule nucleation"/>
    <property type="evidence" value="ECO:0007669"/>
    <property type="project" value="InterPro"/>
</dbReference>
<feature type="region of interest" description="Disordered" evidence="6">
    <location>
        <begin position="1496"/>
        <end position="1613"/>
    </location>
</feature>
<dbReference type="GO" id="GO:0000242">
    <property type="term" value="C:pericentriolar material"/>
    <property type="evidence" value="ECO:0000318"/>
    <property type="project" value="GO_Central"/>
</dbReference>
<feature type="region of interest" description="Disordered" evidence="6">
    <location>
        <begin position="872"/>
        <end position="900"/>
    </location>
</feature>
<evidence type="ECO:0000256" key="5">
    <source>
        <dbReference type="ARBA" id="ARBA00023273"/>
    </source>
</evidence>
<feature type="compositionally biased region" description="Basic and acidic residues" evidence="6">
    <location>
        <begin position="1515"/>
        <end position="1526"/>
    </location>
</feature>
<feature type="compositionally biased region" description="Basic residues" evidence="6">
    <location>
        <begin position="1988"/>
        <end position="2008"/>
    </location>
</feature>
<dbReference type="STRING" id="81824.A9VAP8"/>
<feature type="compositionally biased region" description="Basic and acidic residues" evidence="6">
    <location>
        <begin position="1578"/>
        <end position="1609"/>
    </location>
</feature>
<feature type="compositionally biased region" description="Polar residues" evidence="6">
    <location>
        <begin position="570"/>
        <end position="579"/>
    </location>
</feature>
<feature type="region of interest" description="Disordered" evidence="6">
    <location>
        <begin position="333"/>
        <end position="455"/>
    </location>
</feature>
<feature type="compositionally biased region" description="Polar residues" evidence="6">
    <location>
        <begin position="2014"/>
        <end position="2037"/>
    </location>
</feature>
<proteinExistence type="predicted"/>
<feature type="compositionally biased region" description="Polar residues" evidence="6">
    <location>
        <begin position="402"/>
        <end position="426"/>
    </location>
</feature>
<dbReference type="Proteomes" id="UP000001357">
    <property type="component" value="Unassembled WGS sequence"/>
</dbReference>
<dbReference type="EMBL" id="CH991574">
    <property type="protein sequence ID" value="EDQ85411.1"/>
    <property type="molecule type" value="Genomic_DNA"/>
</dbReference>
<dbReference type="InterPro" id="IPR039103">
    <property type="entry name" value="Spd-2/CEP192"/>
</dbReference>
<feature type="compositionally biased region" description="Low complexity" evidence="6">
    <location>
        <begin position="257"/>
        <end position="268"/>
    </location>
</feature>
<feature type="region of interest" description="Disordered" evidence="6">
    <location>
        <begin position="935"/>
        <end position="1061"/>
    </location>
</feature>
<feature type="domain" description="HYDIN/VesB/CFA65-like Ig-like" evidence="9">
    <location>
        <begin position="1088"/>
        <end position="1170"/>
    </location>
</feature>
<evidence type="ECO:0000313" key="10">
    <source>
        <dbReference type="EMBL" id="EDQ85411.1"/>
    </source>
</evidence>
<dbReference type="PANTHER" id="PTHR16029">
    <property type="entry name" value="CENTROSOMAL PROTEIN OF 192 KDA"/>
    <property type="match status" value="1"/>
</dbReference>
<feature type="compositionally biased region" description="Low complexity" evidence="6">
    <location>
        <begin position="2147"/>
        <end position="2158"/>
    </location>
</feature>
<feature type="compositionally biased region" description="Basic and acidic residues" evidence="6">
    <location>
        <begin position="532"/>
        <end position="552"/>
    </location>
</feature>
<feature type="compositionally biased region" description="Polar residues" evidence="6">
    <location>
        <begin position="37"/>
        <end position="64"/>
    </location>
</feature>
<keyword evidence="4" id="KW-0969">Cilium</keyword>
<reference evidence="10 11" key="1">
    <citation type="journal article" date="2008" name="Nature">
        <title>The genome of the choanoflagellate Monosiga brevicollis and the origin of metazoans.</title>
        <authorList>
            <consortium name="JGI Sequencing"/>
            <person name="King N."/>
            <person name="Westbrook M.J."/>
            <person name="Young S.L."/>
            <person name="Kuo A."/>
            <person name="Abedin M."/>
            <person name="Chapman J."/>
            <person name="Fairclough S."/>
            <person name="Hellsten U."/>
            <person name="Isogai Y."/>
            <person name="Letunic I."/>
            <person name="Marr M."/>
            <person name="Pincus D."/>
            <person name="Putnam N."/>
            <person name="Rokas A."/>
            <person name="Wright K.J."/>
            <person name="Zuzow R."/>
            <person name="Dirks W."/>
            <person name="Good M."/>
            <person name="Goodstein D."/>
            <person name="Lemons D."/>
            <person name="Li W."/>
            <person name="Lyons J.B."/>
            <person name="Morris A."/>
            <person name="Nichols S."/>
            <person name="Richter D.J."/>
            <person name="Salamov A."/>
            <person name="Bork P."/>
            <person name="Lim W.A."/>
            <person name="Manning G."/>
            <person name="Miller W.T."/>
            <person name="McGinnis W."/>
            <person name="Shapiro H."/>
            <person name="Tjian R."/>
            <person name="Grigoriev I.V."/>
            <person name="Rokhsar D."/>
        </authorList>
    </citation>
    <scope>NUCLEOTIDE SEQUENCE [LARGE SCALE GENOMIC DNA]</scope>
    <source>
        <strain evidence="11">MX1 / ATCC 50154</strain>
    </source>
</reference>
<feature type="compositionally biased region" description="Polar residues" evidence="6">
    <location>
        <begin position="1502"/>
        <end position="1511"/>
    </location>
</feature>
<comment type="subcellular location">
    <subcellularLocation>
        <location evidence="1">Cell projection</location>
        <location evidence="1">Cilium</location>
    </subcellularLocation>
    <subcellularLocation>
        <location evidence="2">Cytoplasm</location>
    </subcellularLocation>
</comment>
<feature type="region of interest" description="Disordered" evidence="6">
    <location>
        <begin position="595"/>
        <end position="642"/>
    </location>
</feature>
<organism evidence="10 11">
    <name type="scientific">Monosiga brevicollis</name>
    <name type="common">Choanoflagellate</name>
    <dbReference type="NCBI Taxonomy" id="81824"/>
    <lineage>
        <taxon>Eukaryota</taxon>
        <taxon>Choanoflagellata</taxon>
        <taxon>Craspedida</taxon>
        <taxon>Salpingoecidae</taxon>
        <taxon>Monosiga</taxon>
    </lineage>
</organism>
<feature type="region of interest" description="Disordered" evidence="6">
    <location>
        <begin position="220"/>
        <end position="268"/>
    </location>
</feature>
<dbReference type="InterPro" id="IPR054090">
    <property type="entry name" value="Cep192_Spd-2-like_dom"/>
</dbReference>
<feature type="compositionally biased region" description="Polar residues" evidence="6">
    <location>
        <begin position="1558"/>
        <end position="1575"/>
    </location>
</feature>
<feature type="compositionally biased region" description="Basic and acidic residues" evidence="6">
    <location>
        <begin position="614"/>
        <end position="628"/>
    </location>
</feature>
<feature type="compositionally biased region" description="Polar residues" evidence="6">
    <location>
        <begin position="1052"/>
        <end position="1061"/>
    </location>
</feature>
<dbReference type="GO" id="GO:0071539">
    <property type="term" value="P:protein localization to centrosome"/>
    <property type="evidence" value="ECO:0000318"/>
    <property type="project" value="GO_Central"/>
</dbReference>
<dbReference type="GO" id="GO:0007098">
    <property type="term" value="P:centrosome cycle"/>
    <property type="evidence" value="ECO:0000318"/>
    <property type="project" value="GO_Central"/>
</dbReference>
<dbReference type="InterPro" id="IPR013783">
    <property type="entry name" value="Ig-like_fold"/>
</dbReference>